<accession>A0A930BTJ5</accession>
<evidence type="ECO:0000313" key="1">
    <source>
        <dbReference type="EMBL" id="MBF1165041.1"/>
    </source>
</evidence>
<comment type="caution">
    <text evidence="1">The sequence shown here is derived from an EMBL/GenBank/DDBJ whole genome shotgun (WGS) entry which is preliminary data.</text>
</comment>
<gene>
    <name evidence="1" type="ORF">HXL68_08365</name>
</gene>
<organism evidence="1 2">
    <name type="scientific">Dechloromonas agitata</name>
    <dbReference type="NCBI Taxonomy" id="73030"/>
    <lineage>
        <taxon>Bacteria</taxon>
        <taxon>Pseudomonadati</taxon>
        <taxon>Pseudomonadota</taxon>
        <taxon>Betaproteobacteria</taxon>
        <taxon>Rhodocyclales</taxon>
        <taxon>Azonexaceae</taxon>
        <taxon>Dechloromonas</taxon>
    </lineage>
</organism>
<dbReference type="Pfam" id="PF12112">
    <property type="entry name" value="DUF3579"/>
    <property type="match status" value="1"/>
</dbReference>
<name>A0A930BTJ5_9RHOO</name>
<protein>
    <submittedName>
        <fullName evidence="1">DUF3579 domain-containing protein</fullName>
    </submittedName>
</protein>
<dbReference type="EMBL" id="JABZMI010000143">
    <property type="protein sequence ID" value="MBF1165041.1"/>
    <property type="molecule type" value="Genomic_DNA"/>
</dbReference>
<dbReference type="RefSeq" id="WP_027457969.1">
    <property type="nucleotide sequence ID" value="NZ_JARBJQ010000005.1"/>
</dbReference>
<evidence type="ECO:0000313" key="2">
    <source>
        <dbReference type="Proteomes" id="UP000718593"/>
    </source>
</evidence>
<sequence length="100" mass="11231">MTNLESTTFIIVGLTKEGRKFRPSDWAERLCGVMSAFGAERKMKYSPYVGPGDYNGEKAVFVDGRLGELEPMAYRFMLNFAQDNDLQIVDGVCPIDKKTP</sequence>
<reference evidence="1" key="1">
    <citation type="submission" date="2020-04" db="EMBL/GenBank/DDBJ databases">
        <title>Deep metagenomics examines the oral microbiome during advanced dental caries in children, revealing novel taxa and co-occurrences with host molecules.</title>
        <authorList>
            <person name="Baker J.L."/>
            <person name="Morton J.T."/>
            <person name="Dinis M."/>
            <person name="Alvarez R."/>
            <person name="Tran N.C."/>
            <person name="Knight R."/>
            <person name="Edlund A."/>
        </authorList>
    </citation>
    <scope>NUCLEOTIDE SEQUENCE</scope>
    <source>
        <strain evidence="1">JCVI_32_bin.24</strain>
    </source>
</reference>
<proteinExistence type="predicted"/>
<dbReference type="Proteomes" id="UP000718593">
    <property type="component" value="Unassembled WGS sequence"/>
</dbReference>
<dbReference type="AlphaFoldDB" id="A0A930BTJ5"/>
<dbReference type="Gene3D" id="3.30.70.2340">
    <property type="entry name" value="Uncharacterised protein PF12112 family, DUF3579"/>
    <property type="match status" value="1"/>
</dbReference>
<dbReference type="InterPro" id="IPR021969">
    <property type="entry name" value="DUF3579"/>
</dbReference>